<dbReference type="InterPro" id="IPR042301">
    <property type="entry name" value="GH115_sf"/>
</dbReference>
<dbReference type="PANTHER" id="PTHR37842:SF2">
    <property type="entry name" value="GYLCOSYL HYDROLASE 115 C-TERMINAL DOMAIN-CONTAINING PROTEIN"/>
    <property type="match status" value="1"/>
</dbReference>
<feature type="domain" description="Gylcosyl hydrolase 115 C-terminal" evidence="2">
    <location>
        <begin position="935"/>
        <end position="1105"/>
    </location>
</feature>
<dbReference type="GO" id="GO:0016787">
    <property type="term" value="F:hydrolase activity"/>
    <property type="evidence" value="ECO:0007669"/>
    <property type="project" value="UniProtKB-KW"/>
</dbReference>
<dbReference type="AlphaFoldDB" id="A0A1W6LPX1"/>
<dbReference type="PANTHER" id="PTHR37842">
    <property type="match status" value="1"/>
</dbReference>
<accession>A0A1W6LPX1</accession>
<dbReference type="Pfam" id="PF17829">
    <property type="entry name" value="GH115_C"/>
    <property type="match status" value="1"/>
</dbReference>
<dbReference type="Gene3D" id="3.30.379.10">
    <property type="entry name" value="Chitobiase/beta-hexosaminidase domain 2-like"/>
    <property type="match status" value="1"/>
</dbReference>
<dbReference type="SUPFAM" id="SSF55545">
    <property type="entry name" value="beta-N-acetylhexosaminidase-like domain"/>
    <property type="match status" value="1"/>
</dbReference>
<sequence length="1137" mass="127966">MLNNTASFLSIMLLFVSSGFPSDSLQIPPEGNFTLFSDSDTAEIIVDSEDSKVVHTAGECFIKDLKAVSGREVDIRSSMPEMAENVVLIGSAGKSSFIDQLISEEKFDSSAIDQQQWESFVLTVVQEPFEGVSKALVIAGSDPRGTAFGVFELSQMMGVSPWIWWADVPAEQRNEFQLSDIFYKTDKPDVKYRGIFINDEGWGLHTWAANTFEPEYGHIGPKTYSKVFELLLRLKANHIWPAMHDCSVPFYQNMENKAVADKYGIVIGSSHCEPLLYNNFAEWDTSVDGPWDYTQNSERIKEVLDQRVQTASSNENIYTVGIRGMHDSGMSGADSPEDGARILEQVIDDEREILSRHIDKPVNEIPQVFVPYKEVLDYYDAGLDLPEDITIMWAEDNFGYIKRFSDSAEQQRSGGGGVYYHLSYLGVPHPYIWLCSTSPSLVWREMNRAWQMNMRDVWIVNVGDLKRREWQMEFFLQTAWDIDKWNRDNVSDYFDEVAARDIGQEYADQIADIMRRYTVLANQRKPELMGFANHWWGMNEPEDPAFTLFAHSDRAAQRIENYKALRQDSQQLYDNLPEAAKDAFFQLVHYPAAAAASMNEKLLYSYKSREYASQGRASADYYAAEAESAFERIKEYTRIYNEEIAGGKWNNVTSWHPGWQGGSKVFFSPHTASADLPQDGGIGVAIEGSSTQLDSESDYPENVPSILSFGCSDAELFGEDIEIGSDSAGSYISVPEGRGRDLSFPTENRADFSFEIPAGSDGIYELCAVVEHPNDNGDSWFIKMADKPHILWNDNVGSGKYRITDFELAEGQHTLSFYAREDGAKLRRVMLFPPSFNYLPEFNFCTDKQHFIDIFNKGQNPVSWQASASSSWINLSKSSGTVSKKDQRIWVSIDYGKAPKNEDLRGSIEITSAVKAYTVNISAFNKDSAVVENSFVEDSGFIAFNAENYSAKRPRGSRSWEVLEGLGRTGASMVLEPLTGWYVENVGNVRKSSPYLEYDIKVSSGGAALINVYAVPSFSLEKGKELRCAVSIDDKKPFWVEFEMGKDGSMLWQENVASGAIKASEILDIDPGLHKLRIWGTDPSINIDKIEIDFGGLTPSYLGAEQTEAEEFSIASEMFNFLQFAESWLEDGRVEIM</sequence>
<dbReference type="Pfam" id="PF15979">
    <property type="entry name" value="Glyco_hydro_115"/>
    <property type="match status" value="1"/>
</dbReference>
<dbReference type="Proteomes" id="UP000193334">
    <property type="component" value="Chromosome"/>
</dbReference>
<reference evidence="4" key="1">
    <citation type="submission" date="2017-04" db="EMBL/GenBank/DDBJ databases">
        <title>Comparative genomics and description of representatives of a novel lineage of planctomycetes thriving in anoxic sediments.</title>
        <authorList>
            <person name="Spring S."/>
            <person name="Bunk B."/>
            <person name="Sproer C."/>
        </authorList>
    </citation>
    <scope>NUCLEOTIDE SEQUENCE [LARGE SCALE GENOMIC DNA]</scope>
    <source>
        <strain evidence="4">ST-PulAB-D4</strain>
    </source>
</reference>
<evidence type="ECO:0000259" key="2">
    <source>
        <dbReference type="Pfam" id="PF17829"/>
    </source>
</evidence>
<dbReference type="EMBL" id="CP021023">
    <property type="protein sequence ID" value="ARN57824.1"/>
    <property type="molecule type" value="Genomic_DNA"/>
</dbReference>
<dbReference type="Gene3D" id="3.20.20.520">
    <property type="entry name" value="Glycosyl hydrolase family 115"/>
    <property type="match status" value="1"/>
</dbReference>
<dbReference type="GO" id="GO:0005975">
    <property type="term" value="P:carbohydrate metabolic process"/>
    <property type="evidence" value="ECO:0007669"/>
    <property type="project" value="UniProtKB-ARBA"/>
</dbReference>
<keyword evidence="1" id="KW-0378">Hydrolase</keyword>
<protein>
    <recommendedName>
        <fullName evidence="2">Gylcosyl hydrolase 115 C-terminal domain-containing protein</fullName>
    </recommendedName>
</protein>
<dbReference type="RefSeq" id="WP_085756442.1">
    <property type="nucleotide sequence ID" value="NZ_CP021023.1"/>
</dbReference>
<dbReference type="Gene3D" id="2.60.120.1620">
    <property type="match status" value="1"/>
</dbReference>
<evidence type="ECO:0000256" key="1">
    <source>
        <dbReference type="ARBA" id="ARBA00022801"/>
    </source>
</evidence>
<evidence type="ECO:0000313" key="4">
    <source>
        <dbReference type="Proteomes" id="UP000193334"/>
    </source>
</evidence>
<keyword evidence="4" id="KW-1185">Reference proteome</keyword>
<dbReference type="InterPro" id="IPR041437">
    <property type="entry name" value="GH115_C"/>
</dbReference>
<organism evidence="3 4">
    <name type="scientific">Sedimentisphaera salicampi</name>
    <dbReference type="NCBI Taxonomy" id="1941349"/>
    <lineage>
        <taxon>Bacteria</taxon>
        <taxon>Pseudomonadati</taxon>
        <taxon>Planctomycetota</taxon>
        <taxon>Phycisphaerae</taxon>
        <taxon>Sedimentisphaerales</taxon>
        <taxon>Sedimentisphaeraceae</taxon>
        <taxon>Sedimentisphaera</taxon>
    </lineage>
</organism>
<gene>
    <name evidence="3" type="ORF">STSP1_02250</name>
</gene>
<dbReference type="KEGG" id="pbp:STSP1_02250"/>
<dbReference type="InterPro" id="IPR029018">
    <property type="entry name" value="Hex-like_dom2"/>
</dbReference>
<proteinExistence type="predicted"/>
<evidence type="ECO:0000313" key="3">
    <source>
        <dbReference type="EMBL" id="ARN57824.1"/>
    </source>
</evidence>
<dbReference type="Gene3D" id="1.20.58.2150">
    <property type="match status" value="1"/>
</dbReference>
<dbReference type="STRING" id="1941349.STSP1_02250"/>
<dbReference type="InterPro" id="IPR031924">
    <property type="entry name" value="GH115"/>
</dbReference>
<name>A0A1W6LPX1_9BACT</name>